<organism evidence="9 10">
    <name type="scientific">Cloacibacterium normanense</name>
    <dbReference type="NCBI Taxonomy" id="237258"/>
    <lineage>
        <taxon>Bacteria</taxon>
        <taxon>Pseudomonadati</taxon>
        <taxon>Bacteroidota</taxon>
        <taxon>Flavobacteriia</taxon>
        <taxon>Flavobacteriales</taxon>
        <taxon>Weeksellaceae</taxon>
    </lineage>
</organism>
<feature type="transmembrane region" description="Helical" evidence="7">
    <location>
        <begin position="95"/>
        <end position="117"/>
    </location>
</feature>
<evidence type="ECO:0000256" key="6">
    <source>
        <dbReference type="ARBA" id="ARBA00023136"/>
    </source>
</evidence>
<feature type="transmembrane region" description="Helical" evidence="7">
    <location>
        <begin position="365"/>
        <end position="386"/>
    </location>
</feature>
<comment type="subcellular location">
    <subcellularLocation>
        <location evidence="1">Cell membrane</location>
        <topology evidence="1">Multi-pass membrane protein</topology>
    </subcellularLocation>
</comment>
<dbReference type="STRING" id="237258.SAMN04489756_11335"/>
<sequence>MNIKFRLTLLSFLQFFVWGAWLTTIATYCLSTKGWTFPQFGAIFSTLGIASIITPPIVGILVDKYINSEKLYGILHILYGIMMFFVPGINDPEQLYWIILIAMFFYMPTISLSYSLIYRVLSDNNSDVVTNFPKIRVWGTVGFIIAMWITNFTNFDYTQSDILSFNFIKLATPTPLQFYIASAGAIILGLYAFTLPSCPPENNKKDANGILEKLGLNAFVLFKNPKMASFFIFSMFLGAALQLTNMYADVFIDSFKNIAAYKDSFAVKYSTVIVSISQISETLFILAIPFFLKKYGIKKVMLMSMLAWVLRFGLFSVGYPTGFGLFALILSMIVYGMAFDFFNISGSLFVETSTDSKLRGSAQGLFMMMTNGIGAIIGSKASGFIIEKYFINTDGSTNWSGAWLTFSIYALVIAILFGIFFKHKHNPEAIGNVSH</sequence>
<evidence type="ECO:0000256" key="1">
    <source>
        <dbReference type="ARBA" id="ARBA00004651"/>
    </source>
</evidence>
<dbReference type="GO" id="GO:0005886">
    <property type="term" value="C:plasma membrane"/>
    <property type="evidence" value="ECO:0007669"/>
    <property type="project" value="UniProtKB-SubCell"/>
</dbReference>
<dbReference type="AlphaFoldDB" id="A0A1E5UDN3"/>
<keyword evidence="10" id="KW-1185">Reference proteome</keyword>
<evidence type="ECO:0000256" key="4">
    <source>
        <dbReference type="ARBA" id="ARBA00022692"/>
    </source>
</evidence>
<evidence type="ECO:0000256" key="3">
    <source>
        <dbReference type="ARBA" id="ARBA00022475"/>
    </source>
</evidence>
<keyword evidence="4 7" id="KW-0812">Transmembrane</keyword>
<dbReference type="OrthoDB" id="9783013at2"/>
<feature type="domain" description="Major facilitator superfamily (MFS) profile" evidence="8">
    <location>
        <begin position="177"/>
        <end position="435"/>
    </location>
</feature>
<keyword evidence="6 7" id="KW-0472">Membrane</keyword>
<dbReference type="EMBL" id="MKGI01000064">
    <property type="protein sequence ID" value="OEL10992.1"/>
    <property type="molecule type" value="Genomic_DNA"/>
</dbReference>
<protein>
    <submittedName>
        <fullName evidence="9">Xanthosine permease</fullName>
    </submittedName>
</protein>
<evidence type="ECO:0000313" key="9">
    <source>
        <dbReference type="EMBL" id="OEL10992.1"/>
    </source>
</evidence>
<proteinExistence type="predicted"/>
<dbReference type="PROSITE" id="PS50850">
    <property type="entry name" value="MFS"/>
    <property type="match status" value="1"/>
</dbReference>
<feature type="transmembrane region" description="Helical" evidence="7">
    <location>
        <begin position="42"/>
        <end position="62"/>
    </location>
</feature>
<dbReference type="RefSeq" id="WP_069799023.1">
    <property type="nucleotide sequence ID" value="NZ_CP034157.1"/>
</dbReference>
<comment type="caution">
    <text evidence="9">The sequence shown here is derived from an EMBL/GenBank/DDBJ whole genome shotgun (WGS) entry which is preliminary data.</text>
</comment>
<feature type="transmembrane region" description="Helical" evidence="7">
    <location>
        <begin position="137"/>
        <end position="155"/>
    </location>
</feature>
<gene>
    <name evidence="9" type="primary">xapB</name>
    <name evidence="9" type="ORF">BHF72_2581</name>
</gene>
<keyword evidence="3" id="KW-1003">Cell membrane</keyword>
<reference evidence="9 10" key="1">
    <citation type="submission" date="2016-09" db="EMBL/GenBank/DDBJ databases">
        <authorList>
            <person name="Capua I."/>
            <person name="De Benedictis P."/>
            <person name="Joannis T."/>
            <person name="Lombin L.H."/>
            <person name="Cattoli G."/>
        </authorList>
    </citation>
    <scope>NUCLEOTIDE SEQUENCE [LARGE SCALE GENOMIC DNA]</scope>
    <source>
        <strain evidence="9 10">NRS-1</strain>
    </source>
</reference>
<feature type="transmembrane region" description="Helical" evidence="7">
    <location>
        <begin position="401"/>
        <end position="421"/>
    </location>
</feature>
<dbReference type="Pfam" id="PF03825">
    <property type="entry name" value="Nuc_H_symport"/>
    <property type="match status" value="1"/>
</dbReference>
<dbReference type="GO" id="GO:0015213">
    <property type="term" value="F:uridine transmembrane transporter activity"/>
    <property type="evidence" value="ECO:0007669"/>
    <property type="project" value="TreeGrafter"/>
</dbReference>
<accession>A0A1E5UDN3</accession>
<evidence type="ECO:0000313" key="10">
    <source>
        <dbReference type="Proteomes" id="UP000095601"/>
    </source>
</evidence>
<dbReference type="KEGG" id="cnr:EB819_05020"/>
<dbReference type="InterPro" id="IPR004740">
    <property type="entry name" value="Nuc_H_symport"/>
</dbReference>
<dbReference type="PANTHER" id="PTHR23522:SF4">
    <property type="entry name" value="NUCLEOSIDE PERMEASE NUPG-RELATED"/>
    <property type="match status" value="1"/>
</dbReference>
<feature type="transmembrane region" description="Helical" evidence="7">
    <location>
        <begin position="267"/>
        <end position="288"/>
    </location>
</feature>
<dbReference type="InterPro" id="IPR020846">
    <property type="entry name" value="MFS_dom"/>
</dbReference>
<evidence type="ECO:0000256" key="2">
    <source>
        <dbReference type="ARBA" id="ARBA00022448"/>
    </source>
</evidence>
<dbReference type="NCBIfam" id="TIGR00889">
    <property type="entry name" value="2A0110"/>
    <property type="match status" value="1"/>
</dbReference>
<dbReference type="PATRIC" id="fig|237258.4.peg.162"/>
<evidence type="ECO:0000256" key="5">
    <source>
        <dbReference type="ARBA" id="ARBA00022989"/>
    </source>
</evidence>
<dbReference type="PANTHER" id="PTHR23522">
    <property type="entry name" value="BLL5896 PROTEIN"/>
    <property type="match status" value="1"/>
</dbReference>
<dbReference type="GO" id="GO:0015212">
    <property type="term" value="F:cytidine transmembrane transporter activity"/>
    <property type="evidence" value="ECO:0007669"/>
    <property type="project" value="TreeGrafter"/>
</dbReference>
<keyword evidence="2" id="KW-0813">Transport</keyword>
<dbReference type="Proteomes" id="UP000095601">
    <property type="component" value="Unassembled WGS sequence"/>
</dbReference>
<dbReference type="SUPFAM" id="SSF103473">
    <property type="entry name" value="MFS general substrate transporter"/>
    <property type="match status" value="1"/>
</dbReference>
<feature type="transmembrane region" description="Helical" evidence="7">
    <location>
        <begin position="175"/>
        <end position="195"/>
    </location>
</feature>
<name>A0A1E5UDN3_9FLAO</name>
<feature type="transmembrane region" description="Helical" evidence="7">
    <location>
        <begin position="71"/>
        <end position="89"/>
    </location>
</feature>
<evidence type="ECO:0000256" key="7">
    <source>
        <dbReference type="SAM" id="Phobius"/>
    </source>
</evidence>
<dbReference type="InterPro" id="IPR036259">
    <property type="entry name" value="MFS_trans_sf"/>
</dbReference>
<keyword evidence="5 7" id="KW-1133">Transmembrane helix</keyword>
<feature type="transmembrane region" description="Helical" evidence="7">
    <location>
        <begin position="227"/>
        <end position="247"/>
    </location>
</feature>
<dbReference type="Gene3D" id="1.20.1250.20">
    <property type="entry name" value="MFS general substrate transporter like domains"/>
    <property type="match status" value="2"/>
</dbReference>
<evidence type="ECO:0000259" key="8">
    <source>
        <dbReference type="PROSITE" id="PS50850"/>
    </source>
</evidence>